<evidence type="ECO:0000313" key="1">
    <source>
        <dbReference type="EMBL" id="MEE6261815.1"/>
    </source>
</evidence>
<keyword evidence="2" id="KW-1185">Reference proteome</keyword>
<dbReference type="Proteomes" id="UP001332243">
    <property type="component" value="Unassembled WGS sequence"/>
</dbReference>
<organism evidence="1 2">
    <name type="scientific">Plantactinospora sonchi</name>
    <dbReference type="NCBI Taxonomy" id="1544735"/>
    <lineage>
        <taxon>Bacteria</taxon>
        <taxon>Bacillati</taxon>
        <taxon>Actinomycetota</taxon>
        <taxon>Actinomycetes</taxon>
        <taxon>Micromonosporales</taxon>
        <taxon>Micromonosporaceae</taxon>
        <taxon>Plantactinospora</taxon>
    </lineage>
</organism>
<evidence type="ECO:0008006" key="3">
    <source>
        <dbReference type="Google" id="ProtNLM"/>
    </source>
</evidence>
<name>A0ABU7RZI4_9ACTN</name>
<protein>
    <recommendedName>
        <fullName evidence="3">HEAT repeat domain-containing protein</fullName>
    </recommendedName>
</protein>
<dbReference type="InterPro" id="IPR016024">
    <property type="entry name" value="ARM-type_fold"/>
</dbReference>
<evidence type="ECO:0000313" key="2">
    <source>
        <dbReference type="Proteomes" id="UP001332243"/>
    </source>
</evidence>
<dbReference type="RefSeq" id="WP_331216902.1">
    <property type="nucleotide sequence ID" value="NZ_JAZGQK010000023.1"/>
</dbReference>
<dbReference type="SUPFAM" id="SSF48371">
    <property type="entry name" value="ARM repeat"/>
    <property type="match status" value="1"/>
</dbReference>
<comment type="caution">
    <text evidence="1">The sequence shown here is derived from an EMBL/GenBank/DDBJ whole genome shotgun (WGS) entry which is preliminary data.</text>
</comment>
<proteinExistence type="predicted"/>
<sequence length="303" mass="32578">MTRLTDPLAGLDAVAWESLHHAYGPAVDVPDQLRALRSTQAEVRQAALSELFGNVYHQGTRWGASRSVVPFLVALVDDPATPDRAAVVDLLRSVVLGDRRDDALPFDARRVFAAAEGITDEQAALVERHLQAEDLFDHEEAAELADGVAVRWEADAFFAGAGHLDRYVDWLTDPDDLVAALAAELVAWFPPSGAALAALLAVPATRRDVRASANLTLARWPAESPRVHPVLQDLLSAAEPVVRVTAAVALALRLAGPDGERLPDLALDVLTEARVHDYDTDVPGWDRSVRGFVAIALHGLGLS</sequence>
<accession>A0ABU7RZI4</accession>
<reference evidence="1 2" key="1">
    <citation type="submission" date="2024-01" db="EMBL/GenBank/DDBJ databases">
        <title>Genome insights into Plantactinospora sonchi sp. nov.</title>
        <authorList>
            <person name="Wang L."/>
        </authorList>
    </citation>
    <scope>NUCLEOTIDE SEQUENCE [LARGE SCALE GENOMIC DNA]</scope>
    <source>
        <strain evidence="1 2">NEAU-QY2</strain>
    </source>
</reference>
<dbReference type="EMBL" id="JAZGQK010000023">
    <property type="protein sequence ID" value="MEE6261815.1"/>
    <property type="molecule type" value="Genomic_DNA"/>
</dbReference>
<gene>
    <name evidence="1" type="ORF">V1633_25335</name>
</gene>